<evidence type="ECO:0000313" key="1">
    <source>
        <dbReference type="EMBL" id="EPX76939.1"/>
    </source>
</evidence>
<keyword evidence="2" id="KW-1185">Reference proteome</keyword>
<reference evidence="2" key="1">
    <citation type="journal article" date="2013" name="Stand. Genomic Sci.">
        <title>Genome sequence of the Litoreibacter arenae type strain (DSM 19593(T)), a member of the Roseobacter clade isolated from sea sand.</title>
        <authorList>
            <person name="Riedel T."/>
            <person name="Fiebig A."/>
            <person name="Petersen J."/>
            <person name="Gronow S."/>
            <person name="Kyrpides N.C."/>
            <person name="Goker M."/>
            <person name="Klenk H.P."/>
        </authorList>
    </citation>
    <scope>NUCLEOTIDE SEQUENCE [LARGE SCALE GENOMIC DNA]</scope>
    <source>
        <strain evidence="2">DSM 19593</strain>
    </source>
</reference>
<organism evidence="1 2">
    <name type="scientific">Litoreibacter arenae DSM 19593</name>
    <dbReference type="NCBI Taxonomy" id="1123360"/>
    <lineage>
        <taxon>Bacteria</taxon>
        <taxon>Pseudomonadati</taxon>
        <taxon>Pseudomonadota</taxon>
        <taxon>Alphaproteobacteria</taxon>
        <taxon>Rhodobacterales</taxon>
        <taxon>Roseobacteraceae</taxon>
        <taxon>Litoreibacter</taxon>
    </lineage>
</organism>
<protein>
    <submittedName>
        <fullName evidence="1">Uncharacterized protein</fullName>
    </submittedName>
</protein>
<dbReference type="Proteomes" id="UP000015351">
    <property type="component" value="Unassembled WGS sequence"/>
</dbReference>
<sequence>MRAQQINIRDIIIRRSMFSRIKVALHLQKDYSGAKLYKGFEPWPMTDKI</sequence>
<dbReference type="EMBL" id="AONI01000015">
    <property type="protein sequence ID" value="EPX76939.1"/>
    <property type="molecule type" value="Genomic_DNA"/>
</dbReference>
<accession>S9RSI4</accession>
<evidence type="ECO:0000313" key="2">
    <source>
        <dbReference type="Proteomes" id="UP000015351"/>
    </source>
</evidence>
<gene>
    <name evidence="1" type="ORF">thalar_02658</name>
</gene>
<proteinExistence type="predicted"/>
<name>S9RSI4_9RHOB</name>
<dbReference type="HOGENOM" id="CLU_3137365_0_0_5"/>
<dbReference type="AlphaFoldDB" id="S9RSI4"/>
<comment type="caution">
    <text evidence="1">The sequence shown here is derived from an EMBL/GenBank/DDBJ whole genome shotgun (WGS) entry which is preliminary data.</text>
</comment>